<feature type="domain" description="C2" evidence="10">
    <location>
        <begin position="239"/>
        <end position="362"/>
    </location>
</feature>
<dbReference type="PANTHER" id="PTHR31425:SF41">
    <property type="entry name" value="ANTHRANILATE PHOSPHORIBOSYLTRANSFERASE-LIKE PROTEIN"/>
    <property type="match status" value="1"/>
</dbReference>
<evidence type="ECO:0000256" key="3">
    <source>
        <dbReference type="ARBA" id="ARBA00022692"/>
    </source>
</evidence>
<keyword evidence="4" id="KW-0677">Repeat</keyword>
<dbReference type="InterPro" id="IPR047258">
    <property type="entry name" value="C2C_MCTP_PRT_plant"/>
</dbReference>
<dbReference type="CDD" id="cd08378">
    <property type="entry name" value="C2B_MCTP_PRT_plant"/>
    <property type="match status" value="1"/>
</dbReference>
<dbReference type="InterPro" id="IPR047255">
    <property type="entry name" value="C2D_MCTP_PRT_plant"/>
</dbReference>
<feature type="transmembrane region" description="Helical" evidence="9">
    <location>
        <begin position="773"/>
        <end position="803"/>
    </location>
</feature>
<name>A0AAN9SP24_PSOTE</name>
<dbReference type="AlphaFoldDB" id="A0AAN9SP24"/>
<dbReference type="InterPro" id="IPR000008">
    <property type="entry name" value="C2_dom"/>
</dbReference>
<evidence type="ECO:0000256" key="1">
    <source>
        <dbReference type="ARBA" id="ARBA00004141"/>
    </source>
</evidence>
<dbReference type="InterPro" id="IPR013583">
    <property type="entry name" value="MCTP_C"/>
</dbReference>
<dbReference type="CDD" id="cd04019">
    <property type="entry name" value="C2C_MCTP_PRT_plant"/>
    <property type="match status" value="1"/>
</dbReference>
<keyword evidence="12" id="KW-1185">Reference proteome</keyword>
<evidence type="ECO:0000256" key="8">
    <source>
        <dbReference type="SAM" id="MobiDB-lite"/>
    </source>
</evidence>
<dbReference type="Pfam" id="PF00168">
    <property type="entry name" value="C2"/>
    <property type="match status" value="3"/>
</dbReference>
<dbReference type="Pfam" id="PF08372">
    <property type="entry name" value="PRT_C"/>
    <property type="match status" value="1"/>
</dbReference>
<feature type="compositionally biased region" description="Basic and acidic residues" evidence="8">
    <location>
        <begin position="41"/>
        <end position="51"/>
    </location>
</feature>
<comment type="caution">
    <text evidence="11">The sequence shown here is derived from an EMBL/GenBank/DDBJ whole genome shotgun (WGS) entry which is preliminary data.</text>
</comment>
<feature type="transmembrane region" description="Helical" evidence="9">
    <location>
        <begin position="662"/>
        <end position="689"/>
    </location>
</feature>
<dbReference type="SUPFAM" id="SSF49562">
    <property type="entry name" value="C2 domain (Calcium/lipid-binding domain, CaLB)"/>
    <property type="match status" value="3"/>
</dbReference>
<proteinExistence type="inferred from homology"/>
<gene>
    <name evidence="11" type="ORF">VNO78_13081</name>
</gene>
<evidence type="ECO:0000256" key="4">
    <source>
        <dbReference type="ARBA" id="ARBA00022737"/>
    </source>
</evidence>
<dbReference type="Gene3D" id="2.60.40.150">
    <property type="entry name" value="C2 domain"/>
    <property type="match status" value="3"/>
</dbReference>
<keyword evidence="3 9" id="KW-0812">Transmembrane</keyword>
<feature type="domain" description="C2" evidence="10">
    <location>
        <begin position="401"/>
        <end position="529"/>
    </location>
</feature>
<keyword evidence="5" id="KW-0106">Calcium</keyword>
<evidence type="ECO:0000313" key="12">
    <source>
        <dbReference type="Proteomes" id="UP001386955"/>
    </source>
</evidence>
<feature type="compositionally biased region" description="Basic and acidic residues" evidence="8">
    <location>
        <begin position="22"/>
        <end position="33"/>
    </location>
</feature>
<feature type="region of interest" description="Disordered" evidence="8">
    <location>
        <begin position="1"/>
        <end position="67"/>
    </location>
</feature>
<evidence type="ECO:0000256" key="5">
    <source>
        <dbReference type="ARBA" id="ARBA00022837"/>
    </source>
</evidence>
<dbReference type="GO" id="GO:0016020">
    <property type="term" value="C:membrane"/>
    <property type="evidence" value="ECO:0007669"/>
    <property type="project" value="UniProtKB-SubCell"/>
</dbReference>
<protein>
    <recommendedName>
        <fullName evidence="10">C2 domain-containing protein</fullName>
    </recommendedName>
</protein>
<dbReference type="EMBL" id="JAYMYS010000003">
    <property type="protein sequence ID" value="KAK7401532.1"/>
    <property type="molecule type" value="Genomic_DNA"/>
</dbReference>
<sequence length="831" mass="95280">MANQNQKKNKETTSNNQNLKKKKEDLSQKEKTPNNENQNNNKEDLSQKEKTLNNQNQKKYRDDFSLKETTPNISAGKVISGDRLPTAFDLVEKMQFLFARVMRAKDLPENCACDSCNLYVEVKLGSLIGTTRCLERTSTPEWDQVFAFAKDRIQDQVLEIVVKDKQNDISDSDVFMGRVAFTICDIPMRVPPDSPLALQWYNLEDQKGEKVQGELMVSVWMGTQADEAFPEAWHSDAAEASGENIAQTRSKVYISPRLWYLRVNVIQAQDLLLKTKSGNNSDIFIQGILGNLALRSHSIKSNTNPTWNEDLMFVVAEPFDDCLLVSIEQGNSYKHESLGRCVVPLKNVEKRIDATPPPSVWYNLLKPQENACEEKVKFSSKLNMRICLDGGYHVLDEIAHYASDLRPSSKYLSKPSIGVLELGVLNAAGLSPMKKENRTDAYCVAKYGPKWVRTRTIINSLSPKWNEQYTWEVYDPCTVITVVVFDNGNLLGVKDTAGQKTEGAVDRRIGKVRIRLSTLESHRIYTHSYPLINLHTQGAKKMGEIQLAVRFSCLSLLNVLQTYAQPLFPRMHYVCPLSIFQLDSLRNQAAAVTVLRFKRAEPPLSKEVVEYMLDMGANVWSMRKGRAQFHRVASLLNVFVFAAKHFDEIRAWKNSITTVLSYFMFLFVIFLPRIILPSIFSFFLLVGIWRYRTRPRYPSHMDIKLSYADTATVEELEEEFDPFPSKFSGDNLKRRYDRLRSIAGRLLQVIGDLTTQVERVHSLLSWRDPRATALFVVFCSVAMIVTYFVHFRIIMFVCVTYLLRPPRFRFDMPAIPQNFLRRMPAKSDYML</sequence>
<evidence type="ECO:0000259" key="10">
    <source>
        <dbReference type="PROSITE" id="PS50004"/>
    </source>
</evidence>
<reference evidence="11 12" key="1">
    <citation type="submission" date="2024-01" db="EMBL/GenBank/DDBJ databases">
        <title>The genomes of 5 underutilized Papilionoideae crops provide insights into root nodulation and disease resistanc.</title>
        <authorList>
            <person name="Jiang F."/>
        </authorList>
    </citation>
    <scope>NUCLEOTIDE SEQUENCE [LARGE SCALE GENOMIC DNA]</scope>
    <source>
        <strain evidence="11">DUOXIRENSHENG_FW03</strain>
        <tissue evidence="11">Leaves</tissue>
    </source>
</reference>
<comment type="similarity">
    <text evidence="2">Belongs to the MCTP family.</text>
</comment>
<dbReference type="InterPro" id="IPR047257">
    <property type="entry name" value="C2B_MCTP_PRT_plant"/>
</dbReference>
<comment type="subcellular location">
    <subcellularLocation>
        <location evidence="1">Membrane</location>
        <topology evidence="1">Multi-pass membrane protein</topology>
    </subcellularLocation>
</comment>
<evidence type="ECO:0000313" key="11">
    <source>
        <dbReference type="EMBL" id="KAK7401532.1"/>
    </source>
</evidence>
<evidence type="ECO:0000256" key="2">
    <source>
        <dbReference type="ARBA" id="ARBA00007923"/>
    </source>
</evidence>
<dbReference type="Proteomes" id="UP001386955">
    <property type="component" value="Unassembled WGS sequence"/>
</dbReference>
<evidence type="ECO:0000256" key="6">
    <source>
        <dbReference type="ARBA" id="ARBA00022989"/>
    </source>
</evidence>
<dbReference type="InterPro" id="IPR047259">
    <property type="entry name" value="QUIRKY-like"/>
</dbReference>
<feature type="domain" description="C2" evidence="10">
    <location>
        <begin position="78"/>
        <end position="201"/>
    </location>
</feature>
<organism evidence="11 12">
    <name type="scientific">Psophocarpus tetragonolobus</name>
    <name type="common">Winged bean</name>
    <name type="synonym">Dolichos tetragonolobus</name>
    <dbReference type="NCBI Taxonomy" id="3891"/>
    <lineage>
        <taxon>Eukaryota</taxon>
        <taxon>Viridiplantae</taxon>
        <taxon>Streptophyta</taxon>
        <taxon>Embryophyta</taxon>
        <taxon>Tracheophyta</taxon>
        <taxon>Spermatophyta</taxon>
        <taxon>Magnoliopsida</taxon>
        <taxon>eudicotyledons</taxon>
        <taxon>Gunneridae</taxon>
        <taxon>Pentapetalae</taxon>
        <taxon>rosids</taxon>
        <taxon>fabids</taxon>
        <taxon>Fabales</taxon>
        <taxon>Fabaceae</taxon>
        <taxon>Papilionoideae</taxon>
        <taxon>50 kb inversion clade</taxon>
        <taxon>NPAAA clade</taxon>
        <taxon>indigoferoid/millettioid clade</taxon>
        <taxon>Phaseoleae</taxon>
        <taxon>Psophocarpus</taxon>
    </lineage>
</organism>
<dbReference type="FunFam" id="2.60.40.150:FF:000090">
    <property type="entry name" value="C2 domain-containing protein"/>
    <property type="match status" value="1"/>
</dbReference>
<keyword evidence="6 9" id="KW-1133">Transmembrane helix</keyword>
<dbReference type="PROSITE" id="PS50004">
    <property type="entry name" value="C2"/>
    <property type="match status" value="3"/>
</dbReference>
<dbReference type="SMART" id="SM00239">
    <property type="entry name" value="C2"/>
    <property type="match status" value="3"/>
</dbReference>
<accession>A0AAN9SP24</accession>
<evidence type="ECO:0000256" key="9">
    <source>
        <dbReference type="SAM" id="Phobius"/>
    </source>
</evidence>
<dbReference type="InterPro" id="IPR035892">
    <property type="entry name" value="C2_domain_sf"/>
</dbReference>
<dbReference type="PANTHER" id="PTHR31425">
    <property type="entry name" value="PHOSPHORIBOSYLANTHRANILATE TRANSFERASE ISOFORM 1"/>
    <property type="match status" value="1"/>
</dbReference>
<feature type="compositionally biased region" description="Polar residues" evidence="8">
    <location>
        <begin position="1"/>
        <end position="18"/>
    </location>
</feature>
<dbReference type="CDD" id="cd08379">
    <property type="entry name" value="C2D_MCTP_PRT_plant"/>
    <property type="match status" value="1"/>
</dbReference>
<keyword evidence="7 9" id="KW-0472">Membrane</keyword>
<evidence type="ECO:0000256" key="7">
    <source>
        <dbReference type="ARBA" id="ARBA00023136"/>
    </source>
</evidence>